<name>A0A5A7MEY7_COMTE</name>
<reference evidence="1 2" key="1">
    <citation type="journal article" date="2019" name="Microbiol. Resour. Announc.">
        <title>Draft Genome Sequence of Comamonas testosteroni TA441, a Bacterium That Has a Cryptic Phenol Degradation Gene Cluster.</title>
        <authorList>
            <person name="Arai H."/>
            <person name="Ishii M."/>
        </authorList>
    </citation>
    <scope>NUCLEOTIDE SEQUENCE [LARGE SCALE GENOMIC DNA]</scope>
    <source>
        <strain evidence="1 2">TA441</strain>
    </source>
</reference>
<evidence type="ECO:0000313" key="2">
    <source>
        <dbReference type="Proteomes" id="UP000323105"/>
    </source>
</evidence>
<organism evidence="1 2">
    <name type="scientific">Comamonas testosteroni</name>
    <name type="common">Pseudomonas testosteroni</name>
    <dbReference type="NCBI Taxonomy" id="285"/>
    <lineage>
        <taxon>Bacteria</taxon>
        <taxon>Pseudomonadati</taxon>
        <taxon>Pseudomonadota</taxon>
        <taxon>Betaproteobacteria</taxon>
        <taxon>Burkholderiales</taxon>
        <taxon>Comamonadaceae</taxon>
        <taxon>Comamonas</taxon>
    </lineage>
</organism>
<dbReference type="EMBL" id="BKBW01000006">
    <property type="protein sequence ID" value="GEQ76418.1"/>
    <property type="molecule type" value="Genomic_DNA"/>
</dbReference>
<protein>
    <submittedName>
        <fullName evidence="1">Uncharacterized protein</fullName>
    </submittedName>
</protein>
<proteinExistence type="predicted"/>
<accession>A0A5A7MEY7</accession>
<comment type="caution">
    <text evidence="1">The sequence shown here is derived from an EMBL/GenBank/DDBJ whole genome shotgun (WGS) entry which is preliminary data.</text>
</comment>
<dbReference type="AlphaFoldDB" id="A0A5A7MEY7"/>
<sequence length="118" mass="13248">MQDIVVRQHREPAAQALGKGSQVTLHLHETSHASLHMLKHDFSGGGRYDATCVADKKRRAQRLFKRLDPEAGRRGGEMASGSATRHIPFLANRMEHSQISQFVAHCLFAIVKSQVWLH</sequence>
<gene>
    <name evidence="1" type="ORF">CTTA_3423</name>
</gene>
<evidence type="ECO:0000313" key="1">
    <source>
        <dbReference type="EMBL" id="GEQ76418.1"/>
    </source>
</evidence>
<dbReference type="Proteomes" id="UP000323105">
    <property type="component" value="Unassembled WGS sequence"/>
</dbReference>